<evidence type="ECO:0000256" key="2">
    <source>
        <dbReference type="ARBA" id="ARBA00022723"/>
    </source>
</evidence>
<dbReference type="InterPro" id="IPR017941">
    <property type="entry name" value="Rieske_2Fe-2S"/>
</dbReference>
<evidence type="ECO:0000256" key="1">
    <source>
        <dbReference type="ARBA" id="ARBA00022714"/>
    </source>
</evidence>
<feature type="domain" description="Rieske" evidence="5">
    <location>
        <begin position="4"/>
        <end position="99"/>
    </location>
</feature>
<reference evidence="6 7" key="1">
    <citation type="submission" date="2019-06" db="EMBL/GenBank/DDBJ databases">
        <title>Sequencing the genomes of 1000 actinobacteria strains.</title>
        <authorList>
            <person name="Klenk H.-P."/>
        </authorList>
    </citation>
    <scope>NUCLEOTIDE SEQUENCE [LARGE SCALE GENOMIC DNA]</scope>
    <source>
        <strain evidence="6 7">DSM 43186</strain>
    </source>
</reference>
<dbReference type="GO" id="GO:0016705">
    <property type="term" value="F:oxidoreductase activity, acting on paired donors, with incorporation or reduction of molecular oxygen"/>
    <property type="evidence" value="ECO:0007669"/>
    <property type="project" value="UniProtKB-ARBA"/>
</dbReference>
<dbReference type="EMBL" id="VFPQ01000001">
    <property type="protein sequence ID" value="TQM77744.1"/>
    <property type="molecule type" value="Genomic_DNA"/>
</dbReference>
<keyword evidence="1" id="KW-0001">2Fe-2S</keyword>
<name>A0A543J4I4_9ACTN</name>
<dbReference type="GO" id="GO:0051537">
    <property type="term" value="F:2 iron, 2 sulfur cluster binding"/>
    <property type="evidence" value="ECO:0007669"/>
    <property type="project" value="UniProtKB-KW"/>
</dbReference>
<comment type="caution">
    <text evidence="6">The sequence shown here is derived from an EMBL/GenBank/DDBJ whole genome shotgun (WGS) entry which is preliminary data.</text>
</comment>
<dbReference type="CDD" id="cd03528">
    <property type="entry name" value="Rieske_RO_ferredoxin"/>
    <property type="match status" value="1"/>
</dbReference>
<dbReference type="Pfam" id="PF00355">
    <property type="entry name" value="Rieske"/>
    <property type="match status" value="1"/>
</dbReference>
<keyword evidence="3" id="KW-0408">Iron</keyword>
<accession>A0A543J4I4</accession>
<dbReference type="Proteomes" id="UP000319213">
    <property type="component" value="Unassembled WGS sequence"/>
</dbReference>
<evidence type="ECO:0000259" key="5">
    <source>
        <dbReference type="PROSITE" id="PS51296"/>
    </source>
</evidence>
<dbReference type="InterPro" id="IPR036922">
    <property type="entry name" value="Rieske_2Fe-2S_sf"/>
</dbReference>
<dbReference type="RefSeq" id="WP_189136160.1">
    <property type="nucleotide sequence ID" value="NZ_VFPQ01000001.1"/>
</dbReference>
<dbReference type="GO" id="GO:0004497">
    <property type="term" value="F:monooxygenase activity"/>
    <property type="evidence" value="ECO:0007669"/>
    <property type="project" value="UniProtKB-ARBA"/>
</dbReference>
<gene>
    <name evidence="6" type="ORF">FHX40_4515</name>
</gene>
<dbReference type="SUPFAM" id="SSF50022">
    <property type="entry name" value="ISP domain"/>
    <property type="match status" value="1"/>
</dbReference>
<keyword evidence="4" id="KW-0411">Iron-sulfur</keyword>
<dbReference type="Gene3D" id="2.102.10.10">
    <property type="entry name" value="Rieske [2Fe-2S] iron-sulphur domain"/>
    <property type="match status" value="1"/>
</dbReference>
<dbReference type="NCBIfam" id="NF007422">
    <property type="entry name" value="PRK09965.1"/>
    <property type="match status" value="1"/>
</dbReference>
<dbReference type="PANTHER" id="PTHR21496:SF23">
    <property type="entry name" value="3-PHENYLPROPIONATE_CINNAMIC ACID DIOXYGENASE FERREDOXIN SUBUNIT"/>
    <property type="match status" value="1"/>
</dbReference>
<keyword evidence="6" id="KW-0560">Oxidoreductase</keyword>
<evidence type="ECO:0000313" key="7">
    <source>
        <dbReference type="Proteomes" id="UP000319213"/>
    </source>
</evidence>
<sequence length="113" mass="12257">MPWIKACSVDDLEPGGEGVRVDVDPPIAVFNVDGEFYAIDDTCSHGQSSLAEGYVEGCTVECNWHFAKFDLRTGRALCLPATVDLRTYPVRVEGGEVYVEVTESIAATLSDIV</sequence>
<dbReference type="PANTHER" id="PTHR21496">
    <property type="entry name" value="FERREDOXIN-RELATED"/>
    <property type="match status" value="1"/>
</dbReference>
<dbReference type="AlphaFoldDB" id="A0A543J4I4"/>
<dbReference type="GO" id="GO:0051213">
    <property type="term" value="F:dioxygenase activity"/>
    <property type="evidence" value="ECO:0007669"/>
    <property type="project" value="UniProtKB-KW"/>
</dbReference>
<keyword evidence="2" id="KW-0479">Metal-binding</keyword>
<evidence type="ECO:0000313" key="6">
    <source>
        <dbReference type="EMBL" id="TQM77744.1"/>
    </source>
</evidence>
<keyword evidence="7" id="KW-1185">Reference proteome</keyword>
<dbReference type="GO" id="GO:0046872">
    <property type="term" value="F:metal ion binding"/>
    <property type="evidence" value="ECO:0007669"/>
    <property type="project" value="UniProtKB-KW"/>
</dbReference>
<proteinExistence type="predicted"/>
<dbReference type="PROSITE" id="PS51296">
    <property type="entry name" value="RIESKE"/>
    <property type="match status" value="1"/>
</dbReference>
<evidence type="ECO:0000256" key="4">
    <source>
        <dbReference type="ARBA" id="ARBA00023014"/>
    </source>
</evidence>
<protein>
    <submittedName>
        <fullName evidence="6">Phenylpropionate dioxygenase ferredoxin subunit</fullName>
    </submittedName>
</protein>
<evidence type="ECO:0000256" key="3">
    <source>
        <dbReference type="ARBA" id="ARBA00023004"/>
    </source>
</evidence>
<organism evidence="6 7">
    <name type="scientific">Thermopolyspora flexuosa</name>
    <dbReference type="NCBI Taxonomy" id="103836"/>
    <lineage>
        <taxon>Bacteria</taxon>
        <taxon>Bacillati</taxon>
        <taxon>Actinomycetota</taxon>
        <taxon>Actinomycetes</taxon>
        <taxon>Streptosporangiales</taxon>
        <taxon>Streptosporangiaceae</taxon>
        <taxon>Thermopolyspora</taxon>
    </lineage>
</organism>
<keyword evidence="6" id="KW-0223">Dioxygenase</keyword>